<accession>A0ABT3BKS4</accession>
<feature type="region of interest" description="Disordered" evidence="1">
    <location>
        <begin position="1"/>
        <end position="26"/>
    </location>
</feature>
<dbReference type="RefSeq" id="WP_263846382.1">
    <property type="nucleotide sequence ID" value="NZ_JALIEB010000030.1"/>
</dbReference>
<reference evidence="2 3" key="1">
    <citation type="submission" date="2022-04" db="EMBL/GenBank/DDBJ databases">
        <title>Roseobacter sp. WL0113 is a bacterium isolated from neritic sediment.</title>
        <authorList>
            <person name="Wang L."/>
            <person name="He W."/>
            <person name="Zhang D.-F."/>
        </authorList>
    </citation>
    <scope>NUCLEOTIDE SEQUENCE [LARGE SCALE GENOMIC DNA]</scope>
    <source>
        <strain evidence="2 3">WL0113</strain>
    </source>
</reference>
<sequence>MPSPLDANGKWWGSGPIQGNPFDKNESCEFAPTIFAQPRRTDAEELKTHPEFQGSASDVQDMRAFVTSSAFDAAGNAPYGDDTVRLRTVGADGGSGGLPNTRHTVTKQRSHDAASNRTNFTGYVFDPFGRDHTSLGSAAFHPETATRRTTLHEMLAVTAHTPGKLRVVAARGVGGLLCIHALPRSAAPNARRPITF</sequence>
<name>A0ABT3BKS4_9RHOB</name>
<dbReference type="Proteomes" id="UP001208690">
    <property type="component" value="Unassembled WGS sequence"/>
</dbReference>
<evidence type="ECO:0000313" key="2">
    <source>
        <dbReference type="EMBL" id="MCV3274177.1"/>
    </source>
</evidence>
<comment type="caution">
    <text evidence="2">The sequence shown here is derived from an EMBL/GenBank/DDBJ whole genome shotgun (WGS) entry which is preliminary data.</text>
</comment>
<evidence type="ECO:0000313" key="3">
    <source>
        <dbReference type="Proteomes" id="UP001208690"/>
    </source>
</evidence>
<evidence type="ECO:0000256" key="1">
    <source>
        <dbReference type="SAM" id="MobiDB-lite"/>
    </source>
</evidence>
<keyword evidence="3" id="KW-1185">Reference proteome</keyword>
<protein>
    <submittedName>
        <fullName evidence="2">Uncharacterized protein</fullName>
    </submittedName>
</protein>
<organism evidence="2 3">
    <name type="scientific">Roseobacter sinensis</name>
    <dbReference type="NCBI Taxonomy" id="2931391"/>
    <lineage>
        <taxon>Bacteria</taxon>
        <taxon>Pseudomonadati</taxon>
        <taxon>Pseudomonadota</taxon>
        <taxon>Alphaproteobacteria</taxon>
        <taxon>Rhodobacterales</taxon>
        <taxon>Roseobacteraceae</taxon>
        <taxon>Roseobacter</taxon>
    </lineage>
</organism>
<dbReference type="EMBL" id="JALIEB010000030">
    <property type="protein sequence ID" value="MCV3274177.1"/>
    <property type="molecule type" value="Genomic_DNA"/>
</dbReference>
<gene>
    <name evidence="2" type="ORF">MUB52_22320</name>
</gene>
<proteinExistence type="predicted"/>